<evidence type="ECO:0000256" key="6">
    <source>
        <dbReference type="ARBA" id="ARBA00023002"/>
    </source>
</evidence>
<evidence type="ECO:0000256" key="1">
    <source>
        <dbReference type="ARBA" id="ARBA00001933"/>
    </source>
</evidence>
<evidence type="ECO:0000256" key="4">
    <source>
        <dbReference type="ARBA" id="ARBA00011690"/>
    </source>
</evidence>
<dbReference type="AlphaFoldDB" id="A0A4R5WBM9"/>
<feature type="domain" description="Glycine dehydrogenase C-terminal" evidence="11">
    <location>
        <begin position="777"/>
        <end position="898"/>
    </location>
</feature>
<evidence type="ECO:0000313" key="12">
    <source>
        <dbReference type="EMBL" id="TDK86917.1"/>
    </source>
</evidence>
<dbReference type="FunFam" id="3.40.640.10:FF:000005">
    <property type="entry name" value="Glycine dehydrogenase (decarboxylating), mitochondrial"/>
    <property type="match status" value="1"/>
</dbReference>
<evidence type="ECO:0000313" key="13">
    <source>
        <dbReference type="Proteomes" id="UP000294929"/>
    </source>
</evidence>
<organism evidence="12 13">
    <name type="scientific">Mycolicibacterium mucogenicum</name>
    <name type="common">Mycobacterium mucogenicum</name>
    <dbReference type="NCBI Taxonomy" id="56689"/>
    <lineage>
        <taxon>Bacteria</taxon>
        <taxon>Bacillati</taxon>
        <taxon>Actinomycetota</taxon>
        <taxon>Actinomycetes</taxon>
        <taxon>Mycobacteriales</taxon>
        <taxon>Mycobacteriaceae</taxon>
        <taxon>Mycolicibacterium</taxon>
    </lineage>
</organism>
<dbReference type="Gene3D" id="3.40.640.10">
    <property type="entry name" value="Type I PLP-dependent aspartate aminotransferase-like (Major domain)"/>
    <property type="match status" value="2"/>
</dbReference>
<dbReference type="InterPro" id="IPR049316">
    <property type="entry name" value="GDC-P_C"/>
</dbReference>
<evidence type="ECO:0000259" key="11">
    <source>
        <dbReference type="Pfam" id="PF21478"/>
    </source>
</evidence>
<evidence type="ECO:0000256" key="8">
    <source>
        <dbReference type="HAMAP-Rule" id="MF_00711"/>
    </source>
</evidence>
<dbReference type="HAMAP" id="MF_00711">
    <property type="entry name" value="GcvP"/>
    <property type="match status" value="1"/>
</dbReference>
<dbReference type="Pfam" id="PF21478">
    <property type="entry name" value="GcvP2_C"/>
    <property type="match status" value="1"/>
</dbReference>
<comment type="catalytic activity">
    <reaction evidence="7 8">
        <text>N(6)-[(R)-lipoyl]-L-lysyl-[glycine-cleavage complex H protein] + glycine + H(+) = N(6)-[(R)-S(8)-aminomethyldihydrolipoyl]-L-lysyl-[glycine-cleavage complex H protein] + CO2</text>
        <dbReference type="Rhea" id="RHEA:24304"/>
        <dbReference type="Rhea" id="RHEA-COMP:10494"/>
        <dbReference type="Rhea" id="RHEA-COMP:10495"/>
        <dbReference type="ChEBI" id="CHEBI:15378"/>
        <dbReference type="ChEBI" id="CHEBI:16526"/>
        <dbReference type="ChEBI" id="CHEBI:57305"/>
        <dbReference type="ChEBI" id="CHEBI:83099"/>
        <dbReference type="ChEBI" id="CHEBI:83143"/>
        <dbReference type="EC" id="1.4.4.2"/>
    </reaction>
</comment>
<dbReference type="GO" id="GO:0005829">
    <property type="term" value="C:cytosol"/>
    <property type="evidence" value="ECO:0007669"/>
    <property type="project" value="TreeGrafter"/>
</dbReference>
<dbReference type="Proteomes" id="UP000294929">
    <property type="component" value="Unassembled WGS sequence"/>
</dbReference>
<dbReference type="GO" id="GO:0005960">
    <property type="term" value="C:glycine cleavage complex"/>
    <property type="evidence" value="ECO:0007669"/>
    <property type="project" value="TreeGrafter"/>
</dbReference>
<dbReference type="InterPro" id="IPR049315">
    <property type="entry name" value="GDC-P_N"/>
</dbReference>
<dbReference type="InterPro" id="IPR003437">
    <property type="entry name" value="GcvP"/>
</dbReference>
<dbReference type="Pfam" id="PF02347">
    <property type="entry name" value="GDC-P"/>
    <property type="match status" value="2"/>
</dbReference>
<dbReference type="CDD" id="cd00613">
    <property type="entry name" value="GDC-P"/>
    <property type="match status" value="2"/>
</dbReference>
<dbReference type="Gene3D" id="3.90.1150.10">
    <property type="entry name" value="Aspartate Aminotransferase, domain 1"/>
    <property type="match status" value="2"/>
</dbReference>
<dbReference type="PANTHER" id="PTHR11773:SF1">
    <property type="entry name" value="GLYCINE DEHYDROGENASE (DECARBOXYLATING), MITOCHONDRIAL"/>
    <property type="match status" value="1"/>
</dbReference>
<dbReference type="EMBL" id="SDLO01000016">
    <property type="protein sequence ID" value="TDK86917.1"/>
    <property type="molecule type" value="Genomic_DNA"/>
</dbReference>
<dbReference type="GO" id="GO:0030170">
    <property type="term" value="F:pyridoxal phosphate binding"/>
    <property type="evidence" value="ECO:0007669"/>
    <property type="project" value="TreeGrafter"/>
</dbReference>
<feature type="domain" description="Glycine cleavage system P-protein N-terminal" evidence="10">
    <location>
        <begin position="19"/>
        <end position="451"/>
    </location>
</feature>
<name>A0A4R5WBM9_MYCMU</name>
<dbReference type="InterPro" id="IPR015421">
    <property type="entry name" value="PyrdxlP-dep_Trfase_major"/>
</dbReference>
<comment type="function">
    <text evidence="2 8">The glycine cleavage system catalyzes the degradation of glycine. The P protein binds the alpha-amino group of glycine through its pyridoxal phosphate cofactor; CO(2) is released and the remaining methylamine moiety is then transferred to the lipoamide cofactor of the H protein.</text>
</comment>
<keyword evidence="6 8" id="KW-0560">Oxidoreductase</keyword>
<dbReference type="NCBIfam" id="NF003346">
    <property type="entry name" value="PRK04366.1"/>
    <property type="match status" value="1"/>
</dbReference>
<protein>
    <recommendedName>
        <fullName evidence="8">Glycine dehydrogenase (decarboxylating)</fullName>
        <ecNumber evidence="8">1.4.4.2</ecNumber>
    </recommendedName>
    <alternativeName>
        <fullName evidence="8">Glycine cleavage system P-protein</fullName>
    </alternativeName>
    <alternativeName>
        <fullName evidence="8">Glycine decarboxylase</fullName>
    </alternativeName>
    <alternativeName>
        <fullName evidence="8">Glycine dehydrogenase (aminomethyl-transferring)</fullName>
    </alternativeName>
</protein>
<dbReference type="RefSeq" id="WP_133427534.1">
    <property type="nucleotide sequence ID" value="NZ_SDLO01000016.1"/>
</dbReference>
<dbReference type="InterPro" id="IPR015422">
    <property type="entry name" value="PyrdxlP-dep_Trfase_small"/>
</dbReference>
<comment type="similarity">
    <text evidence="3 8">Belongs to the GcvP family.</text>
</comment>
<evidence type="ECO:0000256" key="9">
    <source>
        <dbReference type="PIRSR" id="PIRSR603437-50"/>
    </source>
</evidence>
<gene>
    <name evidence="8 12" type="primary">gcvP</name>
    <name evidence="12" type="ORF">EUA03_18745</name>
</gene>
<dbReference type="PANTHER" id="PTHR11773">
    <property type="entry name" value="GLYCINE DEHYDROGENASE, DECARBOXYLATING"/>
    <property type="match status" value="1"/>
</dbReference>
<proteinExistence type="inferred from homology"/>
<evidence type="ECO:0000256" key="3">
    <source>
        <dbReference type="ARBA" id="ARBA00010756"/>
    </source>
</evidence>
<reference evidence="12 13" key="1">
    <citation type="submission" date="2019-01" db="EMBL/GenBank/DDBJ databases">
        <title>High-quality-draft genome sequences of five non-tuberculosis mycobacteriaceae isolated from a nosocomial environment.</title>
        <authorList>
            <person name="Tiago I."/>
            <person name="Alarico S."/>
            <person name="Pereira S.G."/>
            <person name="Coelho C."/>
            <person name="Maranha A."/>
            <person name="Empadinhas N."/>
        </authorList>
    </citation>
    <scope>NUCLEOTIDE SEQUENCE [LARGE SCALE GENOMIC DNA]</scope>
    <source>
        <strain evidence="12 13">24AIII</strain>
    </source>
</reference>
<evidence type="ECO:0000256" key="2">
    <source>
        <dbReference type="ARBA" id="ARBA00003788"/>
    </source>
</evidence>
<dbReference type="EC" id="1.4.4.2" evidence="8"/>
<accession>A0A4R5WBM9</accession>
<dbReference type="FunFam" id="3.40.640.10:FF:000007">
    <property type="entry name" value="glycine dehydrogenase (Decarboxylating), mitochondrial"/>
    <property type="match status" value="1"/>
</dbReference>
<evidence type="ECO:0000256" key="7">
    <source>
        <dbReference type="ARBA" id="ARBA00049026"/>
    </source>
</evidence>
<evidence type="ECO:0000259" key="10">
    <source>
        <dbReference type="Pfam" id="PF02347"/>
    </source>
</evidence>
<dbReference type="NCBIfam" id="TIGR00461">
    <property type="entry name" value="gcvP"/>
    <property type="match status" value="1"/>
</dbReference>
<dbReference type="SUPFAM" id="SSF53383">
    <property type="entry name" value="PLP-dependent transferases"/>
    <property type="match status" value="2"/>
</dbReference>
<dbReference type="GO" id="GO:0019464">
    <property type="term" value="P:glycine decarboxylation via glycine cleavage system"/>
    <property type="evidence" value="ECO:0007669"/>
    <property type="project" value="UniProtKB-UniRule"/>
</dbReference>
<dbReference type="GO" id="GO:0016594">
    <property type="term" value="F:glycine binding"/>
    <property type="evidence" value="ECO:0007669"/>
    <property type="project" value="TreeGrafter"/>
</dbReference>
<comment type="subunit">
    <text evidence="4 8">The glycine cleavage system is composed of four proteins: P, T, L and H.</text>
</comment>
<comment type="caution">
    <text evidence="12">The sequence shown here is derived from an EMBL/GenBank/DDBJ whole genome shotgun (WGS) entry which is preliminary data.</text>
</comment>
<keyword evidence="5 8" id="KW-0663">Pyridoxal phosphate</keyword>
<dbReference type="InterPro" id="IPR015424">
    <property type="entry name" value="PyrdxlP-dep_Trfase"/>
</dbReference>
<comment type="cofactor">
    <cofactor evidence="1 8 9">
        <name>pyridoxal 5'-phosphate</name>
        <dbReference type="ChEBI" id="CHEBI:597326"/>
    </cofactor>
</comment>
<evidence type="ECO:0000256" key="5">
    <source>
        <dbReference type="ARBA" id="ARBA00022898"/>
    </source>
</evidence>
<dbReference type="InterPro" id="IPR020581">
    <property type="entry name" value="GDC_P"/>
</dbReference>
<feature type="modified residue" description="N6-(pyridoxal phosphate)lysine" evidence="8 9">
    <location>
        <position position="707"/>
    </location>
</feature>
<sequence>MTDSTSRSSAEHHQLRFVDRHIGPDADAVATMLGVIGVDSLEELAAKALPAGILDALSSAGLAPGLDELPAPASEEQSLAELRALAETNTVAVSMIGQGYFDTLTPAVLRRNILENPAWYTAYTPYQPEISQGRLEALLNFQTMVTDLTGMEIANASMLDEATAAAEAMTLMHRAVKGDCRRLAVDVDIYPQTAAVLATRAEPLNIEIVTADLRDGLPEGEFFGVIAQVPGASGCVNDWSRLVEQAHERGALVAVGADLLALTLVTPPGEIGADVAFGTTQRFGVPMGFGGPHAGYLAVHGKHARQLPGRLVGVSVDSDGAPAYRLSLQTREQHIRRDRATSNICTAQVLLAVIAAMYASYHGPRGLTAIAHRVHGHALAVAMGLKEAGVEVVHSGFFDTVLARVPGKAEQVQAAAKQRGINVWRVDADHISVSCDEATTADHVDAVLAAFGATRGGHHWDGPEIHTRASEFLTHPAFSRYRTETEMMRYLRSLADKDIALDRSMIPLGSCTMKLNAAAEMEPITWTEFAQQHPFAPASDTPGLRKLIADVESWLVSITGYDSVSLQPNAGSQGEYAGLLAIRAYHEARGEAGRNICLIPSSAHGTNAASAAMVGMKVVVVACRENGDVDLDDLRAKIAEHASDLAALMITYPSTHGVYEHDVADICAAVHDAGGQVYVDGANLNAIVGLARPGKFGGDVSHLNLHKTFCIPHGGGGPGVGPVAVRSHLAPYLPGHPLAAELADDHTVSAAPYGSASILPITWAYIRMMGAAGLRAATLTAIASANYIARRLDEHYPVLYTGENGMVAHECILDLRAITKATGVTVDDVAKRLADYGFHAPTMSFPVAGTLMVEPTESESLTEVDAFIAAMIAIKAEIDQVGSGEWPADDNPLHNAPHTAECLLVDEWKHPYTREHAAYPLGKGFRPKVWPPVRRIDGAFGDRNLVCSCPPIEAFA</sequence>
<dbReference type="GO" id="GO:0004375">
    <property type="term" value="F:glycine dehydrogenase (decarboxylating) activity"/>
    <property type="evidence" value="ECO:0007669"/>
    <property type="project" value="UniProtKB-EC"/>
</dbReference>
<feature type="domain" description="Glycine cleavage system P-protein N-terminal" evidence="10">
    <location>
        <begin position="476"/>
        <end position="736"/>
    </location>
</feature>